<evidence type="ECO:0000313" key="1">
    <source>
        <dbReference type="EMBL" id="KYF51733.1"/>
    </source>
</evidence>
<sequence>MKLVIRSAGVWGHPNLRTWAPDDLDAFAEVVMLDIGPRKGAGADSFTLRVATPAGLDRLASRDGILATRPLLVMRRYDFDDLWRWLEKTVASCEAETWPACVENLRRYFAWEYESYREP</sequence>
<dbReference type="Proteomes" id="UP000075420">
    <property type="component" value="Unassembled WGS sequence"/>
</dbReference>
<proteinExistence type="predicted"/>
<comment type="caution">
    <text evidence="1">The sequence shown here is derived from an EMBL/GenBank/DDBJ whole genome shotgun (WGS) entry which is preliminary data.</text>
</comment>
<protein>
    <submittedName>
        <fullName evidence="1">Uncharacterized protein</fullName>
    </submittedName>
</protein>
<reference evidence="1 2" key="1">
    <citation type="submission" date="2014-02" db="EMBL/GenBank/DDBJ databases">
        <title>The small core and large imbalanced accessory genome model reveals a collaborative survival strategy of Sorangium cellulosum strains in nature.</title>
        <authorList>
            <person name="Han K."/>
            <person name="Peng R."/>
            <person name="Blom J."/>
            <person name="Li Y.-Z."/>
        </authorList>
    </citation>
    <scope>NUCLEOTIDE SEQUENCE [LARGE SCALE GENOMIC DNA]</scope>
    <source>
        <strain evidence="1 2">So0157-25</strain>
    </source>
</reference>
<organism evidence="1 2">
    <name type="scientific">Sorangium cellulosum</name>
    <name type="common">Polyangium cellulosum</name>
    <dbReference type="NCBI Taxonomy" id="56"/>
    <lineage>
        <taxon>Bacteria</taxon>
        <taxon>Pseudomonadati</taxon>
        <taxon>Myxococcota</taxon>
        <taxon>Polyangia</taxon>
        <taxon>Polyangiales</taxon>
        <taxon>Polyangiaceae</taxon>
        <taxon>Sorangium</taxon>
    </lineage>
</organism>
<dbReference type="EMBL" id="JELY01002730">
    <property type="protein sequence ID" value="KYF51733.1"/>
    <property type="molecule type" value="Genomic_DNA"/>
</dbReference>
<accession>A0A150P7U2</accession>
<dbReference type="AlphaFoldDB" id="A0A150P7U2"/>
<gene>
    <name evidence="1" type="ORF">BE08_37130</name>
</gene>
<evidence type="ECO:0000313" key="2">
    <source>
        <dbReference type="Proteomes" id="UP000075420"/>
    </source>
</evidence>
<dbReference type="Pfam" id="PF15586">
    <property type="entry name" value="Imm8"/>
    <property type="match status" value="1"/>
</dbReference>
<dbReference type="InterPro" id="IPR028964">
    <property type="entry name" value="Imm8"/>
</dbReference>
<name>A0A150P7U2_SORCE</name>